<dbReference type="NCBIfam" id="TIGR00095">
    <property type="entry name" value="16S rRNA (guanine(966)-N(2))-methyltransferase RsmD"/>
    <property type="match status" value="1"/>
</dbReference>
<dbReference type="EMBL" id="BAABLK010000024">
    <property type="protein sequence ID" value="GAA5226936.1"/>
    <property type="molecule type" value="Genomic_DNA"/>
</dbReference>
<dbReference type="InterPro" id="IPR029063">
    <property type="entry name" value="SAM-dependent_MTases_sf"/>
</dbReference>
<gene>
    <name evidence="3" type="primary">rsmD</name>
    <name evidence="3" type="ORF">GCM10025778_14690</name>
</gene>
<keyword evidence="2" id="KW-0808">Transferase</keyword>
<dbReference type="Pfam" id="PF03602">
    <property type="entry name" value="Cons_hypoth95"/>
    <property type="match status" value="1"/>
</dbReference>
<evidence type="ECO:0000313" key="3">
    <source>
        <dbReference type="EMBL" id="GAA5226936.1"/>
    </source>
</evidence>
<sequence>MTRIVAGAAGGLQLKSVPGDSTRPTTDRVKEALFSRLESYDVLNGSRVLDLYAGAGSLGLEAASRGARAVMLVELAPKAVAVCQTNAGLLNKAMRNELVSVRRGSVDTVLDSFAPVPGGSAGRSWDLVFMDPPYPLTNEELARTLEKLSLVLESGATVVVERSARSAEPTWPKGLEKFADKKYGETRLWFAEPIEFGTE</sequence>
<name>A0ABP9TLE8_9MICC</name>
<accession>A0ABP9TLE8</accession>
<organism evidence="3 4">
    <name type="scientific">Paeniglutamicibacter antarcticus</name>
    <dbReference type="NCBI Taxonomy" id="494023"/>
    <lineage>
        <taxon>Bacteria</taxon>
        <taxon>Bacillati</taxon>
        <taxon>Actinomycetota</taxon>
        <taxon>Actinomycetes</taxon>
        <taxon>Micrococcales</taxon>
        <taxon>Micrococcaceae</taxon>
        <taxon>Paeniglutamicibacter</taxon>
    </lineage>
</organism>
<dbReference type="Gene3D" id="3.40.50.150">
    <property type="entry name" value="Vaccinia Virus protein VP39"/>
    <property type="match status" value="1"/>
</dbReference>
<dbReference type="CDD" id="cd02440">
    <property type="entry name" value="AdoMet_MTases"/>
    <property type="match status" value="1"/>
</dbReference>
<evidence type="ECO:0000313" key="4">
    <source>
        <dbReference type="Proteomes" id="UP001501257"/>
    </source>
</evidence>
<protein>
    <submittedName>
        <fullName evidence="3">16S rRNA (Guanine(966)-N(2))-methyltransferase RsmD</fullName>
    </submittedName>
</protein>
<evidence type="ECO:0000256" key="1">
    <source>
        <dbReference type="ARBA" id="ARBA00022603"/>
    </source>
</evidence>
<dbReference type="PANTHER" id="PTHR43542:SF1">
    <property type="entry name" value="METHYLTRANSFERASE"/>
    <property type="match status" value="1"/>
</dbReference>
<dbReference type="PROSITE" id="PS00092">
    <property type="entry name" value="N6_MTASE"/>
    <property type="match status" value="1"/>
</dbReference>
<dbReference type="PIRSF" id="PIRSF004553">
    <property type="entry name" value="CHP00095"/>
    <property type="match status" value="1"/>
</dbReference>
<dbReference type="RefSeq" id="WP_210100598.1">
    <property type="nucleotide sequence ID" value="NZ_BAABLK010000024.1"/>
</dbReference>
<comment type="caution">
    <text evidence="3">The sequence shown here is derived from an EMBL/GenBank/DDBJ whole genome shotgun (WGS) entry which is preliminary data.</text>
</comment>
<proteinExistence type="predicted"/>
<dbReference type="InterPro" id="IPR002052">
    <property type="entry name" value="DNA_methylase_N6_adenine_CS"/>
</dbReference>
<dbReference type="SUPFAM" id="SSF53335">
    <property type="entry name" value="S-adenosyl-L-methionine-dependent methyltransferases"/>
    <property type="match status" value="1"/>
</dbReference>
<dbReference type="PANTHER" id="PTHR43542">
    <property type="entry name" value="METHYLTRANSFERASE"/>
    <property type="match status" value="1"/>
</dbReference>
<dbReference type="Proteomes" id="UP001501257">
    <property type="component" value="Unassembled WGS sequence"/>
</dbReference>
<dbReference type="InterPro" id="IPR004398">
    <property type="entry name" value="RNA_MeTrfase_RsmD"/>
</dbReference>
<evidence type="ECO:0000256" key="2">
    <source>
        <dbReference type="ARBA" id="ARBA00022679"/>
    </source>
</evidence>
<reference evidence="4" key="1">
    <citation type="journal article" date="2019" name="Int. J. Syst. Evol. Microbiol.">
        <title>The Global Catalogue of Microorganisms (GCM) 10K type strain sequencing project: providing services to taxonomists for standard genome sequencing and annotation.</title>
        <authorList>
            <consortium name="The Broad Institute Genomics Platform"/>
            <consortium name="The Broad Institute Genome Sequencing Center for Infectious Disease"/>
            <person name="Wu L."/>
            <person name="Ma J."/>
        </authorList>
    </citation>
    <scope>NUCLEOTIDE SEQUENCE [LARGE SCALE GENOMIC DNA]</scope>
    <source>
        <strain evidence="4">JCM 18952</strain>
    </source>
</reference>
<keyword evidence="1" id="KW-0489">Methyltransferase</keyword>
<keyword evidence="4" id="KW-1185">Reference proteome</keyword>